<dbReference type="PANTHER" id="PTHR35089">
    <property type="entry name" value="CHAPERONE PROTEIN SKP"/>
    <property type="match status" value="1"/>
</dbReference>
<evidence type="ECO:0000313" key="3">
    <source>
        <dbReference type="EMBL" id="VAW99376.1"/>
    </source>
</evidence>
<name>A0A3B1B2S4_9ZZZZ</name>
<accession>A0A3B1B2S4</accession>
<organism evidence="3">
    <name type="scientific">hydrothermal vent metagenome</name>
    <dbReference type="NCBI Taxonomy" id="652676"/>
    <lineage>
        <taxon>unclassified sequences</taxon>
        <taxon>metagenomes</taxon>
        <taxon>ecological metagenomes</taxon>
    </lineage>
</organism>
<evidence type="ECO:0000256" key="2">
    <source>
        <dbReference type="ARBA" id="ARBA00022729"/>
    </source>
</evidence>
<dbReference type="GO" id="GO:0005829">
    <property type="term" value="C:cytosol"/>
    <property type="evidence" value="ECO:0007669"/>
    <property type="project" value="TreeGrafter"/>
</dbReference>
<dbReference type="Gene3D" id="3.30.910.20">
    <property type="entry name" value="Skp domain"/>
    <property type="match status" value="1"/>
</dbReference>
<protein>
    <recommendedName>
        <fullName evidence="4">OmpH family outer membrane protein</fullName>
    </recommendedName>
</protein>
<dbReference type="InterPro" id="IPR005632">
    <property type="entry name" value="Chaperone_Skp"/>
</dbReference>
<dbReference type="EMBL" id="UOFT01000077">
    <property type="protein sequence ID" value="VAW99376.1"/>
    <property type="molecule type" value="Genomic_DNA"/>
</dbReference>
<dbReference type="GO" id="GO:0051082">
    <property type="term" value="F:unfolded protein binding"/>
    <property type="evidence" value="ECO:0007669"/>
    <property type="project" value="InterPro"/>
</dbReference>
<dbReference type="GO" id="GO:0050821">
    <property type="term" value="P:protein stabilization"/>
    <property type="evidence" value="ECO:0007669"/>
    <property type="project" value="TreeGrafter"/>
</dbReference>
<dbReference type="PIRSF" id="PIRSF002094">
    <property type="entry name" value="OMP26_Skp"/>
    <property type="match status" value="1"/>
</dbReference>
<evidence type="ECO:0008006" key="4">
    <source>
        <dbReference type="Google" id="ProtNLM"/>
    </source>
</evidence>
<dbReference type="Pfam" id="PF03938">
    <property type="entry name" value="OmpH"/>
    <property type="match status" value="1"/>
</dbReference>
<dbReference type="PANTHER" id="PTHR35089:SF1">
    <property type="entry name" value="CHAPERONE PROTEIN SKP"/>
    <property type="match status" value="1"/>
</dbReference>
<comment type="similarity">
    <text evidence="1">Belongs to the Skp family.</text>
</comment>
<reference evidence="3" key="1">
    <citation type="submission" date="2018-06" db="EMBL/GenBank/DDBJ databases">
        <authorList>
            <person name="Zhirakovskaya E."/>
        </authorList>
    </citation>
    <scope>NUCLEOTIDE SEQUENCE</scope>
</reference>
<sequence length="178" mass="20010">MRHLTIIISSLAFFLLTPVATYAEGGKGVKLGVVNIAYVLKHAPQAAAARKKLETEFAPREDKIIAMEKKLKSQSDKLAKDGTIMSPAGRKQLERKILNLKRDVKRAKEEFTEDLNIRRNEELNKLQKVVNSAIESLATEENFDIIFGDNVMYANKRSNITKKVLAQLAKSLKKTKSK</sequence>
<keyword evidence="2" id="KW-0732">Signal</keyword>
<proteinExistence type="inferred from homology"/>
<dbReference type="InterPro" id="IPR024930">
    <property type="entry name" value="Skp_dom_sf"/>
</dbReference>
<dbReference type="SMART" id="SM00935">
    <property type="entry name" value="OmpH"/>
    <property type="match status" value="1"/>
</dbReference>
<evidence type="ECO:0000256" key="1">
    <source>
        <dbReference type="ARBA" id="ARBA00009091"/>
    </source>
</evidence>
<dbReference type="SUPFAM" id="SSF111384">
    <property type="entry name" value="OmpH-like"/>
    <property type="match status" value="1"/>
</dbReference>
<gene>
    <name evidence="3" type="ORF">MNBD_GAMMA23-1926</name>
</gene>
<dbReference type="AlphaFoldDB" id="A0A3B1B2S4"/>